<keyword evidence="1" id="KW-0472">Membrane</keyword>
<accession>A0A9D7QNA0</accession>
<feature type="transmembrane region" description="Helical" evidence="1">
    <location>
        <begin position="123"/>
        <end position="146"/>
    </location>
</feature>
<dbReference type="EMBL" id="JADKBR010000015">
    <property type="protein sequence ID" value="MBK8890765.1"/>
    <property type="molecule type" value="Genomic_DNA"/>
</dbReference>
<keyword evidence="1" id="KW-0812">Transmembrane</keyword>
<comment type="caution">
    <text evidence="2">The sequence shown here is derived from an EMBL/GenBank/DDBJ whole genome shotgun (WGS) entry which is preliminary data.</text>
</comment>
<reference evidence="2" key="1">
    <citation type="submission" date="2020-10" db="EMBL/GenBank/DDBJ databases">
        <title>Connecting structure to function with the recovery of over 1000 high-quality activated sludge metagenome-assembled genomes encoding full-length rRNA genes using long-read sequencing.</title>
        <authorList>
            <person name="Singleton C.M."/>
            <person name="Petriglieri F."/>
            <person name="Kristensen J.M."/>
            <person name="Kirkegaard R.H."/>
            <person name="Michaelsen T.Y."/>
            <person name="Andersen M.H."/>
            <person name="Karst S.M."/>
            <person name="Dueholm M.S."/>
            <person name="Nielsen P.H."/>
            <person name="Albertsen M."/>
        </authorList>
    </citation>
    <scope>NUCLEOTIDE SEQUENCE</scope>
    <source>
        <strain evidence="2">OdNE_18-Q3-R46-58_BAT3C.305</strain>
    </source>
</reference>
<gene>
    <name evidence="2" type="ORF">IPN75_10400</name>
</gene>
<evidence type="ECO:0000313" key="2">
    <source>
        <dbReference type="EMBL" id="MBK8890765.1"/>
    </source>
</evidence>
<protein>
    <submittedName>
        <fullName evidence="2">Uncharacterized protein</fullName>
    </submittedName>
</protein>
<dbReference type="Proteomes" id="UP000808146">
    <property type="component" value="Unassembled WGS sequence"/>
</dbReference>
<feature type="transmembrane region" description="Helical" evidence="1">
    <location>
        <begin position="86"/>
        <end position="103"/>
    </location>
</feature>
<evidence type="ECO:0000313" key="3">
    <source>
        <dbReference type="Proteomes" id="UP000808146"/>
    </source>
</evidence>
<name>A0A9D7QNA0_9RHOO</name>
<dbReference type="AlphaFoldDB" id="A0A9D7QNA0"/>
<evidence type="ECO:0000256" key="1">
    <source>
        <dbReference type="SAM" id="Phobius"/>
    </source>
</evidence>
<keyword evidence="1" id="KW-1133">Transmembrane helix</keyword>
<proteinExistence type="predicted"/>
<organism evidence="2 3">
    <name type="scientific">Candidatus Dechloromonas phosphorivorans</name>
    <dbReference type="NCBI Taxonomy" id="2899244"/>
    <lineage>
        <taxon>Bacteria</taxon>
        <taxon>Pseudomonadati</taxon>
        <taxon>Pseudomonadota</taxon>
        <taxon>Betaproteobacteria</taxon>
        <taxon>Rhodocyclales</taxon>
        <taxon>Azonexaceae</taxon>
        <taxon>Dechloromonas</taxon>
    </lineage>
</organism>
<sequence>MVFDLEHAKQFLEATSLPTAPEVLGISDGMGMPELETSKQQSLVVGANVVSFTTGVEADVRQAITDSSLFAQLAAAKAVGTNTDPLVFFDAYFANLVAIGWVIQNKETAEFSYKGDAFDVHEAIIGVITAFLSPIAGAAAAVLAVLNGLHNMDEDAPFITLFNKQSRRGKIGRFQFTYVYPDPDHGLMAESMAFSLKADNTLTQVLFFKLQKGKTSLRRSTGSLSIDAEAMKTLRPQLTAKMNAYRSAYIASVELGDL</sequence>